<gene>
    <name evidence="1" type="ORF">UFOPK4347_01814</name>
</gene>
<protein>
    <submittedName>
        <fullName evidence="1">Unannotated protein</fullName>
    </submittedName>
</protein>
<organism evidence="1">
    <name type="scientific">freshwater metagenome</name>
    <dbReference type="NCBI Taxonomy" id="449393"/>
    <lineage>
        <taxon>unclassified sequences</taxon>
        <taxon>metagenomes</taxon>
        <taxon>ecological metagenomes</taxon>
    </lineage>
</organism>
<evidence type="ECO:0000313" key="1">
    <source>
        <dbReference type="EMBL" id="CAB5068461.1"/>
    </source>
</evidence>
<name>A0A6J7UR68_9ZZZZ</name>
<dbReference type="AlphaFoldDB" id="A0A6J7UR68"/>
<reference evidence="1" key="1">
    <citation type="submission" date="2020-05" db="EMBL/GenBank/DDBJ databases">
        <authorList>
            <person name="Chiriac C."/>
            <person name="Salcher M."/>
            <person name="Ghai R."/>
            <person name="Kavagutti S V."/>
        </authorList>
    </citation>
    <scope>NUCLEOTIDE SEQUENCE</scope>
</reference>
<dbReference type="EMBL" id="CAFBQU010000107">
    <property type="protein sequence ID" value="CAB5068461.1"/>
    <property type="molecule type" value="Genomic_DNA"/>
</dbReference>
<proteinExistence type="predicted"/>
<accession>A0A6J7UR68</accession>
<sequence>MYQFCFCFVSVCRANVVVEVFATSTHSADVQSTVWAHHVENFSFGVANVVFANSKNAARTDVEWLQVFTALCSTGLQLLAPYFVELFRNEHDGQPTVGQLCSCLNAEAFQACPPNRNVGTQWVVDELEWFTESSSFARWQRCSDGLTLIVESLFTLPHFTAYFDVFLNALHWLLVRNAVETFHHLWARCTETKNEATIAHVIATSAGHCHECCRTRVHVHNACSNFHAISNCGKVTHLRNSIETVRLGDPYLVESCFFQLYNSRRGFFKATGIVDHH</sequence>